<organism evidence="7 8">
    <name type="scientific">Urochloa decumbens</name>
    <dbReference type="NCBI Taxonomy" id="240449"/>
    <lineage>
        <taxon>Eukaryota</taxon>
        <taxon>Viridiplantae</taxon>
        <taxon>Streptophyta</taxon>
        <taxon>Embryophyta</taxon>
        <taxon>Tracheophyta</taxon>
        <taxon>Spermatophyta</taxon>
        <taxon>Magnoliopsida</taxon>
        <taxon>Liliopsida</taxon>
        <taxon>Poales</taxon>
        <taxon>Poaceae</taxon>
        <taxon>PACMAD clade</taxon>
        <taxon>Panicoideae</taxon>
        <taxon>Panicodae</taxon>
        <taxon>Paniceae</taxon>
        <taxon>Melinidinae</taxon>
        <taxon>Urochloa</taxon>
    </lineage>
</organism>
<dbReference type="SUPFAM" id="SSF52540">
    <property type="entry name" value="P-loop containing nucleoside triphosphate hydrolases"/>
    <property type="match status" value="1"/>
</dbReference>
<keyword evidence="2" id="KW-0433">Leucine-rich repeat</keyword>
<evidence type="ECO:0000256" key="4">
    <source>
        <dbReference type="ARBA" id="ARBA00022741"/>
    </source>
</evidence>
<dbReference type="InterPro" id="IPR041118">
    <property type="entry name" value="Rx_N"/>
</dbReference>
<protein>
    <recommendedName>
        <fullName evidence="6">Disease resistance N-terminal domain-containing protein</fullName>
    </recommendedName>
</protein>
<dbReference type="Proteomes" id="UP001497457">
    <property type="component" value="Chromosome 22rd"/>
</dbReference>
<dbReference type="AlphaFoldDB" id="A0ABC9AMU7"/>
<proteinExistence type="inferred from homology"/>
<gene>
    <name evidence="7" type="ORF">URODEC1_LOCUS56780</name>
</gene>
<feature type="domain" description="Disease resistance N-terminal" evidence="6">
    <location>
        <begin position="30"/>
        <end position="106"/>
    </location>
</feature>
<accession>A0ABC9AMU7</accession>
<dbReference type="InterPro" id="IPR027417">
    <property type="entry name" value="P-loop_NTPase"/>
</dbReference>
<dbReference type="GO" id="GO:0006952">
    <property type="term" value="P:defense response"/>
    <property type="evidence" value="ECO:0007669"/>
    <property type="project" value="UniProtKB-KW"/>
</dbReference>
<dbReference type="EMBL" id="OZ075132">
    <property type="protein sequence ID" value="CAL4982791.1"/>
    <property type="molecule type" value="Genomic_DNA"/>
</dbReference>
<reference evidence="7 8" key="2">
    <citation type="submission" date="2024-10" db="EMBL/GenBank/DDBJ databases">
        <authorList>
            <person name="Ryan C."/>
        </authorList>
    </citation>
    <scope>NUCLEOTIDE SEQUENCE [LARGE SCALE GENOMIC DNA]</scope>
</reference>
<name>A0ABC9AMU7_9POAL</name>
<evidence type="ECO:0000313" key="7">
    <source>
        <dbReference type="EMBL" id="CAL4982791.1"/>
    </source>
</evidence>
<reference evidence="8" key="1">
    <citation type="submission" date="2024-06" db="EMBL/GenBank/DDBJ databases">
        <authorList>
            <person name="Ryan C."/>
        </authorList>
    </citation>
    <scope>NUCLEOTIDE SEQUENCE [LARGE SCALE GENOMIC DNA]</scope>
</reference>
<dbReference type="GO" id="GO:0000166">
    <property type="term" value="F:nucleotide binding"/>
    <property type="evidence" value="ECO:0007669"/>
    <property type="project" value="UniProtKB-KW"/>
</dbReference>
<keyword evidence="5" id="KW-0611">Plant defense</keyword>
<dbReference type="PANTHER" id="PTHR33377:SF24">
    <property type="entry name" value="OS10G0134900 PROTEIN"/>
    <property type="match status" value="1"/>
</dbReference>
<evidence type="ECO:0000259" key="6">
    <source>
        <dbReference type="Pfam" id="PF18052"/>
    </source>
</evidence>
<evidence type="ECO:0000256" key="5">
    <source>
        <dbReference type="ARBA" id="ARBA00022821"/>
    </source>
</evidence>
<evidence type="ECO:0000256" key="2">
    <source>
        <dbReference type="ARBA" id="ARBA00022614"/>
    </source>
</evidence>
<keyword evidence="4" id="KW-0547">Nucleotide-binding</keyword>
<keyword evidence="8" id="KW-1185">Reference proteome</keyword>
<comment type="similarity">
    <text evidence="1">Belongs to the disease resistance NB-LRR family.</text>
</comment>
<evidence type="ECO:0000313" key="8">
    <source>
        <dbReference type="Proteomes" id="UP001497457"/>
    </source>
</evidence>
<dbReference type="Pfam" id="PF18052">
    <property type="entry name" value="Rx_N"/>
    <property type="match status" value="1"/>
</dbReference>
<evidence type="ECO:0000256" key="1">
    <source>
        <dbReference type="ARBA" id="ARBA00008894"/>
    </source>
</evidence>
<dbReference type="PANTHER" id="PTHR33377">
    <property type="entry name" value="OS10G0134700 PROTEIN-RELATED"/>
    <property type="match status" value="1"/>
</dbReference>
<sequence>MRASYICSRSLSPKKKKFEMELIVSAVAGDLINRFMSFLINRYKSEENLEEKKERLHDLLIRVHMIVEEAEARYITNSHMLFQLKKLVDVMYRGYHIMDTIKHRTIPSLNEREVSIFNDLYLTTSISRHRRKRSSSISHDLQSALDNLESAVSNSKEFVLLLGGCERICRGPYDSYLYIDNFMFGRHVEKQQIINILLQDNLPPFSPTVLPVIGGGAVGKKTLIAHVCTNDKVRSHFSSILHLNGENIGTMDHEPSITGRALVVVEFCSDVNNENWLKFYSELAKQMGRGSKIIIISRMAKISRFGTVKPVHLNSLSHEEYSYLFKVLAFGSTDPDEQPQLASIAKDLAVALGGSLVRANVYAHMLRKNQNVRFWLSILKKYWNMVENNFKMFGEHPRDLLDKGHPVNIARLASSCDVTLLLMPPHRETNDFKRELPKVKFADLFADTTSLPKEFELVSGECRIPPYKKLVSIVKYCEDDKISLHHSESPSKKRQRLDIKSNMIGTSIVI</sequence>
<keyword evidence="3" id="KW-0677">Repeat</keyword>
<evidence type="ECO:0000256" key="3">
    <source>
        <dbReference type="ARBA" id="ARBA00022737"/>
    </source>
</evidence>